<dbReference type="InterPro" id="IPR050952">
    <property type="entry name" value="TRIM-NHL_E3_ligases"/>
</dbReference>
<accession>A0A8B8D646</accession>
<dbReference type="InterPro" id="IPR001258">
    <property type="entry name" value="NHL_repeat"/>
</dbReference>
<dbReference type="InterPro" id="IPR011042">
    <property type="entry name" value="6-blade_b-propeller_TolB-like"/>
</dbReference>
<reference evidence="3" key="1">
    <citation type="submission" date="2025-08" db="UniProtKB">
        <authorList>
            <consortium name="RefSeq"/>
        </authorList>
    </citation>
    <scope>IDENTIFICATION</scope>
    <source>
        <tissue evidence="3">Whole sample</tissue>
    </source>
</reference>
<organism evidence="2 3">
    <name type="scientific">Crassostrea virginica</name>
    <name type="common">Eastern oyster</name>
    <dbReference type="NCBI Taxonomy" id="6565"/>
    <lineage>
        <taxon>Eukaryota</taxon>
        <taxon>Metazoa</taxon>
        <taxon>Spiralia</taxon>
        <taxon>Lophotrochozoa</taxon>
        <taxon>Mollusca</taxon>
        <taxon>Bivalvia</taxon>
        <taxon>Autobranchia</taxon>
        <taxon>Pteriomorphia</taxon>
        <taxon>Ostreida</taxon>
        <taxon>Ostreoidea</taxon>
        <taxon>Ostreidae</taxon>
        <taxon>Crassostrea</taxon>
    </lineage>
</organism>
<dbReference type="Gene3D" id="2.120.10.30">
    <property type="entry name" value="TolB, C-terminal domain"/>
    <property type="match status" value="1"/>
</dbReference>
<dbReference type="PANTHER" id="PTHR24104:SF25">
    <property type="entry name" value="PROTEIN LIN-41"/>
    <property type="match status" value="1"/>
</dbReference>
<dbReference type="OrthoDB" id="5957375at2759"/>
<sequence length="471" mass="53752">MTRQANPNADSTLRDVLALDHFIDALPAPDMRYRIRESRPMNITDAEILAVRLKTHNEHEEHEKEDILKLFEIKRKLMQNDLQDLEKFIYPRYQEAATNIPVQKADVNKYSQKLKTALDQQGEALHKEIDNVITKMKFIIDMDTQHIDAIDRQEDAINHTITEITQTILDLKRIKREQIHQQIGSLSELDIAFLLDEPRILTDIETNCRGGLLSVSCLNDSELWTCGGDNILRLYDLEEKLLKSIKTKSGNVPEDIAVTRSRYLVYTDREDGSINLVGGRSLNLLGETQIQTLVKRQGWKPHSLCSTSDGHLLVTMENEDRTRTAVVRFSDYTAIQVIQRDDQGNPLYSSGKGTKYLSENRNLDICVADYGAGAVVVVSEAGKLEFRYTGLSSTTERSFHPYGITTDSFANILTSDYNNNSIHIIDQDGYFLRFINNCGFQRPAGLCVDSMDNLFVTDYRTSIVKKLQYYK</sequence>
<evidence type="ECO:0000313" key="3">
    <source>
        <dbReference type="RefSeq" id="XP_022323009.1"/>
    </source>
</evidence>
<keyword evidence="2" id="KW-1185">Reference proteome</keyword>
<dbReference type="GO" id="GO:0000209">
    <property type="term" value="P:protein polyubiquitination"/>
    <property type="evidence" value="ECO:0007669"/>
    <property type="project" value="TreeGrafter"/>
</dbReference>
<dbReference type="RefSeq" id="XP_022323009.1">
    <property type="nucleotide sequence ID" value="XM_022467301.1"/>
</dbReference>
<dbReference type="Proteomes" id="UP000694844">
    <property type="component" value="Chromosome 3"/>
</dbReference>
<dbReference type="KEGG" id="cvn:111124448"/>
<evidence type="ECO:0000313" key="2">
    <source>
        <dbReference type="Proteomes" id="UP000694844"/>
    </source>
</evidence>
<dbReference type="GO" id="GO:0008270">
    <property type="term" value="F:zinc ion binding"/>
    <property type="evidence" value="ECO:0007669"/>
    <property type="project" value="UniProtKB-KW"/>
</dbReference>
<dbReference type="PANTHER" id="PTHR24104">
    <property type="entry name" value="E3 UBIQUITIN-PROTEIN LIGASE NHLRC1-RELATED"/>
    <property type="match status" value="1"/>
</dbReference>
<dbReference type="GO" id="GO:0043161">
    <property type="term" value="P:proteasome-mediated ubiquitin-dependent protein catabolic process"/>
    <property type="evidence" value="ECO:0007669"/>
    <property type="project" value="TreeGrafter"/>
</dbReference>
<dbReference type="GeneID" id="111124448"/>
<protein>
    <submittedName>
        <fullName evidence="3">Uncharacterized protein LOC111124448</fullName>
    </submittedName>
</protein>
<keyword evidence="1" id="KW-0677">Repeat</keyword>
<gene>
    <name evidence="3" type="primary">LOC111124448</name>
</gene>
<dbReference type="GO" id="GO:0061630">
    <property type="term" value="F:ubiquitin protein ligase activity"/>
    <property type="evidence" value="ECO:0007669"/>
    <property type="project" value="TreeGrafter"/>
</dbReference>
<name>A0A8B8D646_CRAVI</name>
<dbReference type="Pfam" id="PF01436">
    <property type="entry name" value="NHL"/>
    <property type="match status" value="1"/>
</dbReference>
<proteinExistence type="predicted"/>
<evidence type="ECO:0000256" key="1">
    <source>
        <dbReference type="ARBA" id="ARBA00022737"/>
    </source>
</evidence>
<dbReference type="SUPFAM" id="SSF101898">
    <property type="entry name" value="NHL repeat"/>
    <property type="match status" value="1"/>
</dbReference>
<dbReference type="AlphaFoldDB" id="A0A8B8D646"/>